<proteinExistence type="predicted"/>
<evidence type="ECO:0008006" key="6">
    <source>
        <dbReference type="Google" id="ProtNLM"/>
    </source>
</evidence>
<dbReference type="GO" id="GO:0006750">
    <property type="term" value="P:glutathione biosynthetic process"/>
    <property type="evidence" value="ECO:0007669"/>
    <property type="project" value="InterPro"/>
</dbReference>
<dbReference type="EMBL" id="JACBKZ010000011">
    <property type="protein sequence ID" value="KAF5938478.1"/>
    <property type="molecule type" value="Genomic_DNA"/>
</dbReference>
<dbReference type="InterPro" id="IPR035434">
    <property type="entry name" value="GCL_bact_plant"/>
</dbReference>
<dbReference type="PANTHER" id="PTHR34378:SF1">
    <property type="entry name" value="GLUTAMATE--CYSTEINE LIGASE, CHLOROPLASTIC"/>
    <property type="match status" value="1"/>
</dbReference>
<keyword evidence="1" id="KW-0436">Ligase</keyword>
<dbReference type="AlphaFoldDB" id="A0A7J7GGE3"/>
<evidence type="ECO:0000313" key="5">
    <source>
        <dbReference type="Proteomes" id="UP000593564"/>
    </source>
</evidence>
<gene>
    <name evidence="4" type="ORF">HYC85_022737</name>
</gene>
<evidence type="ECO:0000256" key="1">
    <source>
        <dbReference type="ARBA" id="ARBA00022598"/>
    </source>
</evidence>
<reference evidence="4 5" key="2">
    <citation type="submission" date="2020-07" db="EMBL/GenBank/DDBJ databases">
        <title>Genome assembly of wild tea tree DASZ reveals pedigree and selection history of tea varieties.</title>
        <authorList>
            <person name="Zhang W."/>
        </authorList>
    </citation>
    <scope>NUCLEOTIDE SEQUENCE [LARGE SCALE GENOMIC DNA]</scope>
    <source>
        <strain evidence="5">cv. G240</strain>
        <tissue evidence="4">Leaf</tissue>
    </source>
</reference>
<name>A0A7J7GGE3_CAMSI</name>
<protein>
    <recommendedName>
        <fullName evidence="6">Glutamate--cysteine ligase</fullName>
    </recommendedName>
</protein>
<dbReference type="PANTHER" id="PTHR34378">
    <property type="entry name" value="GLUTAMATE--CYSTEINE LIGASE, CHLOROPLASTIC"/>
    <property type="match status" value="1"/>
</dbReference>
<dbReference type="InterPro" id="IPR012337">
    <property type="entry name" value="RNaseH-like_sf"/>
</dbReference>
<evidence type="ECO:0000256" key="2">
    <source>
        <dbReference type="ARBA" id="ARBA00022741"/>
    </source>
</evidence>
<dbReference type="GO" id="GO:0004357">
    <property type="term" value="F:glutamate-cysteine ligase activity"/>
    <property type="evidence" value="ECO:0007669"/>
    <property type="project" value="InterPro"/>
</dbReference>
<keyword evidence="2" id="KW-0547">Nucleotide-binding</keyword>
<accession>A0A7J7GGE3</accession>
<dbReference type="GO" id="GO:0005524">
    <property type="term" value="F:ATP binding"/>
    <property type="evidence" value="ECO:0007669"/>
    <property type="project" value="UniProtKB-KW"/>
</dbReference>
<evidence type="ECO:0000256" key="3">
    <source>
        <dbReference type="ARBA" id="ARBA00022840"/>
    </source>
</evidence>
<keyword evidence="5" id="KW-1185">Reference proteome</keyword>
<dbReference type="Gene3D" id="3.30.590.20">
    <property type="match status" value="1"/>
</dbReference>
<dbReference type="SUPFAM" id="SSF53098">
    <property type="entry name" value="Ribonuclease H-like"/>
    <property type="match status" value="1"/>
</dbReference>
<dbReference type="Proteomes" id="UP000593564">
    <property type="component" value="Unassembled WGS sequence"/>
</dbReference>
<keyword evidence="3" id="KW-0067">ATP-binding</keyword>
<evidence type="ECO:0000313" key="4">
    <source>
        <dbReference type="EMBL" id="KAF5938478.1"/>
    </source>
</evidence>
<sequence length="619" mass="69862">MLCYVFTNVFQKMGPRGSVLMHFCLVLSLEVQSGIPRFCTSARAGKCTLERRIRASSISLHWFAVRSSGGLGARAESCLKLERASSGDFTHPAFGNLGLLAGYGAKPIGPGLGRDRGHNMAHLSQVGPSHCIHSENIRSKVGYSLVFNIGSGIEVSKFKETCTSFPSLSSNYTTTMHGLHLDSARVSYKRGHRSIVNASPPIEDAVIATEPLTKEDLVAYLAFGCKPKEKWRIGTEHEKFGFESENLRPMKYEQISELLNGIAERFDWDKITEVIPEDQDVVDANDIEMNGGFERDHGDEFSIGGNDLDYEFDGSNTISGLRETEMSRFNDKNAFKEQEAHKAIAKLFCCAALPTETVEEFYYISLSVSADILRYEKRYEYPQDYLCLTAYFIDDNWKLKKWILRFSQIWDGFSELPHKIILKFLKDWDIEEKISTITMLNDNLYRETREIVKDHIQGKGELQLNGRLFKVCCCGDIASRMVQVAYKAINNIIDNVHELCSFGKSLPLWYLTSAQLKDALKLEPGGEFSSQDVQDNYEVPSAEEWEKVEAVTNRLRLRCVGLSLSSSSSSSFFLLLVRSTEDWALERVMCLKLERIERPSSGDSTHPALLTVFTERSSE</sequence>
<reference evidence="5" key="1">
    <citation type="journal article" date="2020" name="Nat. Commun.">
        <title>Genome assembly of wild tea tree DASZ reveals pedigree and selection history of tea varieties.</title>
        <authorList>
            <person name="Zhang W."/>
            <person name="Zhang Y."/>
            <person name="Qiu H."/>
            <person name="Guo Y."/>
            <person name="Wan H."/>
            <person name="Zhang X."/>
            <person name="Scossa F."/>
            <person name="Alseekh S."/>
            <person name="Zhang Q."/>
            <person name="Wang P."/>
            <person name="Xu L."/>
            <person name="Schmidt M.H."/>
            <person name="Jia X."/>
            <person name="Li D."/>
            <person name="Zhu A."/>
            <person name="Guo F."/>
            <person name="Chen W."/>
            <person name="Ni D."/>
            <person name="Usadel B."/>
            <person name="Fernie A.R."/>
            <person name="Wen W."/>
        </authorList>
    </citation>
    <scope>NUCLEOTIDE SEQUENCE [LARGE SCALE GENOMIC DNA]</scope>
    <source>
        <strain evidence="5">cv. G240</strain>
    </source>
</reference>
<organism evidence="4 5">
    <name type="scientific">Camellia sinensis</name>
    <name type="common">Tea plant</name>
    <name type="synonym">Thea sinensis</name>
    <dbReference type="NCBI Taxonomy" id="4442"/>
    <lineage>
        <taxon>Eukaryota</taxon>
        <taxon>Viridiplantae</taxon>
        <taxon>Streptophyta</taxon>
        <taxon>Embryophyta</taxon>
        <taxon>Tracheophyta</taxon>
        <taxon>Spermatophyta</taxon>
        <taxon>Magnoliopsida</taxon>
        <taxon>eudicotyledons</taxon>
        <taxon>Gunneridae</taxon>
        <taxon>Pentapetalae</taxon>
        <taxon>asterids</taxon>
        <taxon>Ericales</taxon>
        <taxon>Theaceae</taxon>
        <taxon>Camellia</taxon>
    </lineage>
</organism>
<comment type="caution">
    <text evidence="4">The sequence shown here is derived from an EMBL/GenBank/DDBJ whole genome shotgun (WGS) entry which is preliminary data.</text>
</comment>